<dbReference type="RefSeq" id="WP_018696493.1">
    <property type="nucleotide sequence ID" value="NZ_AP025562.1"/>
</dbReference>
<feature type="site" description="Plays an important role in maintaining the position of the catalytic nucleophile" evidence="5">
    <location>
        <position position="208"/>
    </location>
</feature>
<evidence type="ECO:0000256" key="2">
    <source>
        <dbReference type="ARBA" id="ARBA00022801"/>
    </source>
</evidence>
<proteinExistence type="inferred from homology"/>
<dbReference type="Proteomes" id="UP000322940">
    <property type="component" value="Unassembled WGS sequence"/>
</dbReference>
<feature type="active site" description="Proton donor" evidence="4 6">
    <location>
        <position position="209"/>
    </location>
</feature>
<sequence length="401" mass="45510">MKKNLLFSACACMAVVLSLGCSEVNGVPSRAPSGYPEGPKTMVDAGATAITRTLYENLFVLAERGTMFGHQIPTLYGLDNNRKWWAGDDTDLSDTKYLTGSHPAVCGWELSNIELDMETNIDGELFTEVRKHIIAAFGRGAVNTISWHCANPVSGGNSWDGTRAVYSIIPGGENHEKFKGWLDKVADFMLSLKSPEGEPIPLIFRPWHEHTGSGFWWGKGNATAQEFIALWQFTISYLRDEKGLHNLIWAYSPDMIHLNSRDAYLEYWPGDEWVDILGLDAYDRNGADYDHKGLQMIRLMKNIAYTKNKPLALTETGLENNNPEDSDYYNKKWWTSMLYKIIENEPVSFVLLWRNGDFPANGGHYFSAFRGCYSEKDFLDFSRKDKVLFEDDLPDMYKPLE</sequence>
<dbReference type="PANTHER" id="PTHR40079:SF4">
    <property type="entry name" value="GH26 DOMAIN-CONTAINING PROTEIN-RELATED"/>
    <property type="match status" value="1"/>
</dbReference>
<dbReference type="GO" id="GO:0043565">
    <property type="term" value="F:sequence-specific DNA binding"/>
    <property type="evidence" value="ECO:0007669"/>
    <property type="project" value="InterPro"/>
</dbReference>
<dbReference type="SUPFAM" id="SSF51445">
    <property type="entry name" value="(Trans)glycosidases"/>
    <property type="match status" value="1"/>
</dbReference>
<dbReference type="PANTHER" id="PTHR40079">
    <property type="entry name" value="MANNAN ENDO-1,4-BETA-MANNOSIDASE E-RELATED"/>
    <property type="match status" value="1"/>
</dbReference>
<dbReference type="GO" id="GO:0003700">
    <property type="term" value="F:DNA-binding transcription factor activity"/>
    <property type="evidence" value="ECO:0007669"/>
    <property type="project" value="InterPro"/>
</dbReference>
<dbReference type="InterPro" id="IPR022790">
    <property type="entry name" value="GH26_dom"/>
</dbReference>
<dbReference type="PIRSF" id="PIRSF018168">
    <property type="entry name" value="Mannan-1_4-beta-mannosidase"/>
    <property type="match status" value="1"/>
</dbReference>
<evidence type="ECO:0000259" key="9">
    <source>
        <dbReference type="PROSITE" id="PS51764"/>
    </source>
</evidence>
<evidence type="ECO:0000256" key="6">
    <source>
        <dbReference type="PROSITE-ProRule" id="PRU01100"/>
    </source>
</evidence>
<name>A0A1Y3QV53_9BACT</name>
<dbReference type="InterPro" id="IPR000418">
    <property type="entry name" value="Ets_dom"/>
</dbReference>
<evidence type="ECO:0000256" key="1">
    <source>
        <dbReference type="ARBA" id="ARBA00007754"/>
    </source>
</evidence>
<dbReference type="InterPro" id="IPR016714">
    <property type="entry name" value="MANB/E"/>
</dbReference>
<keyword evidence="3 6" id="KW-0326">Glycosidase</keyword>
<organism evidence="11 12">
    <name type="scientific">Alistipes onderdonkii</name>
    <dbReference type="NCBI Taxonomy" id="328813"/>
    <lineage>
        <taxon>Bacteria</taxon>
        <taxon>Pseudomonadati</taxon>
        <taxon>Bacteroidota</taxon>
        <taxon>Bacteroidia</taxon>
        <taxon>Bacteroidales</taxon>
        <taxon>Rikenellaceae</taxon>
        <taxon>Alistipes</taxon>
    </lineage>
</organism>
<dbReference type="EMBL" id="VVXH01000002">
    <property type="protein sequence ID" value="KAA2380495.1"/>
    <property type="molecule type" value="Genomic_DNA"/>
</dbReference>
<dbReference type="Proteomes" id="UP000195772">
    <property type="component" value="Unassembled WGS sequence"/>
</dbReference>
<accession>A0A1Y3QV53</accession>
<dbReference type="AlphaFoldDB" id="A0A1Y3QV53"/>
<feature type="active site" description="Nucleophile" evidence="4 6">
    <location>
        <position position="315"/>
    </location>
</feature>
<dbReference type="GO" id="GO:0016985">
    <property type="term" value="F:mannan endo-1,4-beta-mannosidase activity"/>
    <property type="evidence" value="ECO:0007669"/>
    <property type="project" value="InterPro"/>
</dbReference>
<reference evidence="11" key="2">
    <citation type="journal article" date="2018" name="BMC Genomics">
        <title>Whole genome sequencing and function prediction of 133 gut anaerobes isolated from chicken caecum in pure cultures.</title>
        <authorList>
            <person name="Medvecky M."/>
            <person name="Cejkova D."/>
            <person name="Polansky O."/>
            <person name="Karasova D."/>
            <person name="Kubasova T."/>
            <person name="Cizek A."/>
            <person name="Rychlik I."/>
        </authorList>
    </citation>
    <scope>NUCLEOTIDE SEQUENCE</scope>
    <source>
        <strain evidence="11">An90</strain>
    </source>
</reference>
<dbReference type="InterPro" id="IPR017853">
    <property type="entry name" value="GH"/>
</dbReference>
<feature type="domain" description="GH26" evidence="9">
    <location>
        <begin position="49"/>
        <end position="391"/>
    </location>
</feature>
<dbReference type="OrthoDB" id="9816550at2"/>
<dbReference type="PROSITE" id="PS51764">
    <property type="entry name" value="GH26"/>
    <property type="match status" value="1"/>
</dbReference>
<comment type="caution">
    <text evidence="11">The sequence shown here is derived from an EMBL/GenBank/DDBJ whole genome shotgun (WGS) entry which is preliminary data.</text>
</comment>
<dbReference type="PRINTS" id="PR00739">
    <property type="entry name" value="GLHYDRLASE26"/>
</dbReference>
<evidence type="ECO:0000313" key="10">
    <source>
        <dbReference type="EMBL" id="KAA2380495.1"/>
    </source>
</evidence>
<feature type="signal peptide" evidence="7">
    <location>
        <begin position="1"/>
        <end position="26"/>
    </location>
</feature>
<reference evidence="12" key="1">
    <citation type="submission" date="2017-04" db="EMBL/GenBank/DDBJ databases">
        <title>Function of individual gut microbiota members based on whole genome sequencing of pure cultures obtained from chicken caecum.</title>
        <authorList>
            <person name="Medvecky M."/>
            <person name="Cejkova D."/>
            <person name="Polansky O."/>
            <person name="Karasova D."/>
            <person name="Kubasova T."/>
            <person name="Cizek A."/>
            <person name="Rychlik I."/>
        </authorList>
    </citation>
    <scope>NUCLEOTIDE SEQUENCE [LARGE SCALE GENOMIC DNA]</scope>
    <source>
        <strain evidence="12">An90</strain>
    </source>
</reference>
<dbReference type="GO" id="GO:0006080">
    <property type="term" value="P:substituted mannan metabolic process"/>
    <property type="evidence" value="ECO:0007669"/>
    <property type="project" value="InterPro"/>
</dbReference>
<reference evidence="10 13" key="3">
    <citation type="journal article" date="2019" name="Nat. Med.">
        <title>A library of human gut bacterial isolates paired with longitudinal multiomics data enables mechanistic microbiome research.</title>
        <authorList>
            <person name="Poyet M."/>
            <person name="Groussin M."/>
            <person name="Gibbons S.M."/>
            <person name="Avila-Pacheco J."/>
            <person name="Jiang X."/>
            <person name="Kearney S.M."/>
            <person name="Perrotta A.R."/>
            <person name="Berdy B."/>
            <person name="Zhao S."/>
            <person name="Lieberman T.D."/>
            <person name="Swanson P.K."/>
            <person name="Smith M."/>
            <person name="Roesemann S."/>
            <person name="Alexander J.E."/>
            <person name="Rich S.A."/>
            <person name="Livny J."/>
            <person name="Vlamakis H."/>
            <person name="Clish C."/>
            <person name="Bullock K."/>
            <person name="Deik A."/>
            <person name="Scott J."/>
            <person name="Pierce K.A."/>
            <person name="Xavier R.J."/>
            <person name="Alm E.J."/>
        </authorList>
    </citation>
    <scope>NUCLEOTIDE SEQUENCE [LARGE SCALE GENOMIC DNA]</scope>
    <source>
        <strain evidence="10 13">BIOML-A266</strain>
    </source>
</reference>
<protein>
    <submittedName>
        <fullName evidence="11">Beta-mannosidase</fullName>
    </submittedName>
</protein>
<keyword evidence="7" id="KW-0732">Signal</keyword>
<evidence type="ECO:0000259" key="8">
    <source>
        <dbReference type="PROSITE" id="PS50061"/>
    </source>
</evidence>
<dbReference type="InterPro" id="IPR000805">
    <property type="entry name" value="Glyco_hydro_26"/>
</dbReference>
<feature type="domain" description="ETS" evidence="8">
    <location>
        <begin position="228"/>
        <end position="308"/>
    </location>
</feature>
<evidence type="ECO:0000313" key="11">
    <source>
        <dbReference type="EMBL" id="OUN03543.1"/>
    </source>
</evidence>
<evidence type="ECO:0000313" key="12">
    <source>
        <dbReference type="Proteomes" id="UP000195772"/>
    </source>
</evidence>
<dbReference type="Pfam" id="PF02156">
    <property type="entry name" value="Glyco_hydro_26"/>
    <property type="match status" value="1"/>
</dbReference>
<evidence type="ECO:0000256" key="3">
    <source>
        <dbReference type="ARBA" id="ARBA00023295"/>
    </source>
</evidence>
<evidence type="ECO:0000256" key="7">
    <source>
        <dbReference type="SAM" id="SignalP"/>
    </source>
</evidence>
<dbReference type="PROSITE" id="PS51257">
    <property type="entry name" value="PROKAR_LIPOPROTEIN"/>
    <property type="match status" value="1"/>
</dbReference>
<evidence type="ECO:0000256" key="4">
    <source>
        <dbReference type="PIRSR" id="PIRSR018168-1"/>
    </source>
</evidence>
<evidence type="ECO:0000313" key="13">
    <source>
        <dbReference type="Proteomes" id="UP000322940"/>
    </source>
</evidence>
<dbReference type="EMBL" id="NFHB01000004">
    <property type="protein sequence ID" value="OUN03543.1"/>
    <property type="molecule type" value="Genomic_DNA"/>
</dbReference>
<feature type="chain" id="PRO_5040575963" evidence="7">
    <location>
        <begin position="27"/>
        <end position="401"/>
    </location>
</feature>
<evidence type="ECO:0000256" key="5">
    <source>
        <dbReference type="PIRSR" id="PIRSR018168-3"/>
    </source>
</evidence>
<dbReference type="PROSITE" id="PS50061">
    <property type="entry name" value="ETS_DOMAIN_3"/>
    <property type="match status" value="1"/>
</dbReference>
<gene>
    <name evidence="11" type="ORF">B5G41_07600</name>
    <name evidence="10" type="ORF">F2Y10_03370</name>
</gene>
<dbReference type="Gene3D" id="3.20.20.80">
    <property type="entry name" value="Glycosidases"/>
    <property type="match status" value="1"/>
</dbReference>
<dbReference type="eggNOG" id="COG4124">
    <property type="taxonomic scope" value="Bacteria"/>
</dbReference>
<keyword evidence="2 6" id="KW-0378">Hydrolase</keyword>
<comment type="similarity">
    <text evidence="1 6">Belongs to the glycosyl hydrolase 26 family.</text>
</comment>